<sequence>MSKYQNQFKKFRCKKYLNNLNPLLIRIDALHKLCSECCVVKENLYFKY</sequence>
<protein>
    <submittedName>
        <fullName evidence="1">Uncharacterized protein</fullName>
    </submittedName>
</protein>
<dbReference type="AlphaFoldDB" id="A0A0E9QDL3"/>
<evidence type="ECO:0000313" key="1">
    <source>
        <dbReference type="EMBL" id="JAH14864.1"/>
    </source>
</evidence>
<accession>A0A0E9QDL3</accession>
<dbReference type="EMBL" id="GBXM01093713">
    <property type="protein sequence ID" value="JAH14864.1"/>
    <property type="molecule type" value="Transcribed_RNA"/>
</dbReference>
<organism evidence="1">
    <name type="scientific">Anguilla anguilla</name>
    <name type="common">European freshwater eel</name>
    <name type="synonym">Muraena anguilla</name>
    <dbReference type="NCBI Taxonomy" id="7936"/>
    <lineage>
        <taxon>Eukaryota</taxon>
        <taxon>Metazoa</taxon>
        <taxon>Chordata</taxon>
        <taxon>Craniata</taxon>
        <taxon>Vertebrata</taxon>
        <taxon>Euteleostomi</taxon>
        <taxon>Actinopterygii</taxon>
        <taxon>Neopterygii</taxon>
        <taxon>Teleostei</taxon>
        <taxon>Anguilliformes</taxon>
        <taxon>Anguillidae</taxon>
        <taxon>Anguilla</taxon>
    </lineage>
</organism>
<reference evidence="1" key="1">
    <citation type="submission" date="2014-11" db="EMBL/GenBank/DDBJ databases">
        <authorList>
            <person name="Amaro Gonzalez C."/>
        </authorList>
    </citation>
    <scope>NUCLEOTIDE SEQUENCE</scope>
</reference>
<proteinExistence type="predicted"/>
<name>A0A0E9QDL3_ANGAN</name>
<reference evidence="1" key="2">
    <citation type="journal article" date="2015" name="Fish Shellfish Immunol.">
        <title>Early steps in the European eel (Anguilla anguilla)-Vibrio vulnificus interaction in the gills: Role of the RtxA13 toxin.</title>
        <authorList>
            <person name="Callol A."/>
            <person name="Pajuelo D."/>
            <person name="Ebbesson L."/>
            <person name="Teles M."/>
            <person name="MacKenzie S."/>
            <person name="Amaro C."/>
        </authorList>
    </citation>
    <scope>NUCLEOTIDE SEQUENCE</scope>
</reference>